<dbReference type="GO" id="GO:0006189">
    <property type="term" value="P:'de novo' IMP biosynthetic process"/>
    <property type="evidence" value="ECO:0007669"/>
    <property type="project" value="InterPro"/>
</dbReference>
<dbReference type="SUPFAM" id="SSF52255">
    <property type="entry name" value="N5-CAIR mutase (phosphoribosylaminoimidazole carboxylase, PurE)"/>
    <property type="match status" value="1"/>
</dbReference>
<reference evidence="14" key="1">
    <citation type="submission" date="2017-01" db="EMBL/GenBank/DDBJ databases">
        <title>Comparative genomics of anhydrobiosis in the tardigrade Hypsibius dujardini.</title>
        <authorList>
            <person name="Yoshida Y."/>
            <person name="Koutsovoulos G."/>
            <person name="Laetsch D."/>
            <person name="Stevens L."/>
            <person name="Kumar S."/>
            <person name="Horikawa D."/>
            <person name="Ishino K."/>
            <person name="Komine S."/>
            <person name="Tomita M."/>
            <person name="Blaxter M."/>
            <person name="Arakawa K."/>
        </authorList>
    </citation>
    <scope>NUCLEOTIDE SEQUENCE [LARGE SCALE GENOMIC DNA]</scope>
    <source>
        <strain evidence="14">Z151</strain>
    </source>
</reference>
<evidence type="ECO:0000256" key="7">
    <source>
        <dbReference type="ARBA" id="ARBA00022755"/>
    </source>
</evidence>
<dbReference type="GO" id="GO:0004639">
    <property type="term" value="F:phosphoribosylaminoimidazolesuccinocarboxamide synthase activity"/>
    <property type="evidence" value="ECO:0007669"/>
    <property type="project" value="InterPro"/>
</dbReference>
<keyword evidence="9" id="KW-0067">ATP-binding</keyword>
<comment type="caution">
    <text evidence="13">The sequence shown here is derived from an EMBL/GenBank/DDBJ whole genome shotgun (WGS) entry which is preliminary data.</text>
</comment>
<evidence type="ECO:0000313" key="13">
    <source>
        <dbReference type="EMBL" id="OWA49996.1"/>
    </source>
</evidence>
<evidence type="ECO:0000256" key="10">
    <source>
        <dbReference type="ARBA" id="ARBA00023239"/>
    </source>
</evidence>
<dbReference type="EMBL" id="MTYJ01000179">
    <property type="protein sequence ID" value="OWA49996.1"/>
    <property type="molecule type" value="Genomic_DNA"/>
</dbReference>
<keyword evidence="5" id="KW-0436">Ligase</keyword>
<dbReference type="PANTHER" id="PTHR43599:SF3">
    <property type="entry name" value="SI:DKEY-6E2.2"/>
    <property type="match status" value="1"/>
</dbReference>
<gene>
    <name evidence="13" type="ORF">BV898_14527</name>
</gene>
<dbReference type="Gene3D" id="3.30.470.20">
    <property type="entry name" value="ATP-grasp fold, B domain"/>
    <property type="match status" value="1"/>
</dbReference>
<keyword evidence="6" id="KW-0547">Nucleotide-binding</keyword>
<dbReference type="CDD" id="cd01416">
    <property type="entry name" value="SAICAR_synt_Ade5"/>
    <property type="match status" value="1"/>
</dbReference>
<dbReference type="AlphaFoldDB" id="A0A9X6NC36"/>
<dbReference type="InterPro" id="IPR018236">
    <property type="entry name" value="SAICAR_synthetase_CS"/>
</dbReference>
<sequence length="425" mass="47315">MAQPGKLLNEGKTKIIYEINPDRAGHVLISSKDRITAGDGAKSDEMKGKAVVSNRTASMIFKYLNEVGIYNHFVEANDDRSFIARRCHMIPLEFVTRRLATGSFLKRNLGVHEGFVFAPPKLETFFKDDANHDPQWSYEQVVCAKLQYQTKKGLVVITKDKVNLMLELTGTIFEILERAWRSQDCTLVDMKIEFGVDDETGEIILADMIDSDSWRLWPHGDRKQMKDKQVYREIAKATAEDLVKVKTNFEWIADRLDEIFAHKINARAVIFMGSASDLEYAEKIAKEVRSFGIQAVLQVFSAHKTTAYTLEQAAEFEADGVPTVFVAVAGRSNGLGPVLSGNVVSPVINCPPPSDRITEDVWSSLRLPTGLGCTTVLSPDAAALAVANIIGLSDYRVWAQVKARLYNQKVTIVRANEKIQGAASK</sequence>
<evidence type="ECO:0000256" key="1">
    <source>
        <dbReference type="ARBA" id="ARBA00004672"/>
    </source>
</evidence>
<evidence type="ECO:0000256" key="5">
    <source>
        <dbReference type="ARBA" id="ARBA00022598"/>
    </source>
</evidence>
<accession>A0A9X6NC36</accession>
<feature type="domain" description="PurE" evidence="12">
    <location>
        <begin position="266"/>
        <end position="412"/>
    </location>
</feature>
<dbReference type="SMART" id="SM01001">
    <property type="entry name" value="AIRC"/>
    <property type="match status" value="1"/>
</dbReference>
<keyword evidence="10" id="KW-0456">Lyase</keyword>
<dbReference type="InterPro" id="IPR028923">
    <property type="entry name" value="SAICAR_synt/ADE2_N"/>
</dbReference>
<organism evidence="13 14">
    <name type="scientific">Hypsibius exemplaris</name>
    <name type="common">Freshwater tardigrade</name>
    <dbReference type="NCBI Taxonomy" id="2072580"/>
    <lineage>
        <taxon>Eukaryota</taxon>
        <taxon>Metazoa</taxon>
        <taxon>Ecdysozoa</taxon>
        <taxon>Tardigrada</taxon>
        <taxon>Eutardigrada</taxon>
        <taxon>Parachela</taxon>
        <taxon>Hypsibioidea</taxon>
        <taxon>Hypsibiidae</taxon>
        <taxon>Hypsibius</taxon>
    </lineage>
</organism>
<keyword evidence="11" id="KW-0511">Multifunctional enzyme</keyword>
<dbReference type="HAMAP" id="MF_00137">
    <property type="entry name" value="SAICAR_synth"/>
    <property type="match status" value="1"/>
</dbReference>
<dbReference type="GO" id="GO:0016831">
    <property type="term" value="F:carboxy-lyase activity"/>
    <property type="evidence" value="ECO:0007669"/>
    <property type="project" value="UniProtKB-KW"/>
</dbReference>
<evidence type="ECO:0000256" key="9">
    <source>
        <dbReference type="ARBA" id="ARBA00022840"/>
    </source>
</evidence>
<comment type="similarity">
    <text evidence="4">In the N-terminal section; belongs to the SAICAR synthetase family.</text>
</comment>
<dbReference type="GO" id="GO:0005829">
    <property type="term" value="C:cytosol"/>
    <property type="evidence" value="ECO:0007669"/>
    <property type="project" value="TreeGrafter"/>
</dbReference>
<name>A0A9X6NC36_HYPEX</name>
<dbReference type="Proteomes" id="UP000192578">
    <property type="component" value="Unassembled WGS sequence"/>
</dbReference>
<dbReference type="Pfam" id="PF01259">
    <property type="entry name" value="SAICAR_synt"/>
    <property type="match status" value="1"/>
</dbReference>
<dbReference type="InterPro" id="IPR000031">
    <property type="entry name" value="PurE_dom"/>
</dbReference>
<evidence type="ECO:0000259" key="12">
    <source>
        <dbReference type="SMART" id="SM01001"/>
    </source>
</evidence>
<dbReference type="OrthoDB" id="9991235at2759"/>
<dbReference type="FunFam" id="3.30.200.20:FF:000183">
    <property type="entry name" value="Probable multifunctional protein ADE2"/>
    <property type="match status" value="1"/>
</dbReference>
<dbReference type="FunFam" id="3.30.470.20:FF:000020">
    <property type="entry name" value="Probable multifunctional protein ADE2"/>
    <property type="match status" value="1"/>
</dbReference>
<comment type="pathway">
    <text evidence="1">Purine metabolism; IMP biosynthesis via de novo pathway; 5-amino-1-(5-phospho-D-ribosyl)imidazole-4-carboxamide from 5-amino-1-(5-phospho-D-ribosyl)imidazole-4-carboxylate: step 1/2.</text>
</comment>
<evidence type="ECO:0000256" key="2">
    <source>
        <dbReference type="ARBA" id="ARBA00004747"/>
    </source>
</evidence>
<evidence type="ECO:0000256" key="6">
    <source>
        <dbReference type="ARBA" id="ARBA00022741"/>
    </source>
</evidence>
<evidence type="ECO:0000256" key="4">
    <source>
        <dbReference type="ARBA" id="ARBA00011020"/>
    </source>
</evidence>
<keyword evidence="7" id="KW-0658">Purine biosynthesis</keyword>
<keyword evidence="8" id="KW-0210">Decarboxylase</keyword>
<protein>
    <submittedName>
        <fullName evidence="13">Multifunctional protein ADE2</fullName>
    </submittedName>
</protein>
<dbReference type="Gene3D" id="3.40.50.1970">
    <property type="match status" value="1"/>
</dbReference>
<evidence type="ECO:0000256" key="8">
    <source>
        <dbReference type="ARBA" id="ARBA00022793"/>
    </source>
</evidence>
<evidence type="ECO:0000256" key="3">
    <source>
        <dbReference type="ARBA" id="ARBA00010478"/>
    </source>
</evidence>
<dbReference type="PROSITE" id="PS01057">
    <property type="entry name" value="SAICAR_SYNTHETASE_1"/>
    <property type="match status" value="1"/>
</dbReference>
<comment type="pathway">
    <text evidence="2">Purine metabolism; IMP biosynthesis via de novo pathway; 5-amino-1-(5-phospho-D-ribosyl)imidazole-4-carboxylate from 5-amino-1-(5-phospho-D-ribosyl)imidazole (carboxylase route): step 1/1.</text>
</comment>
<proteinExistence type="inferred from homology"/>
<dbReference type="GO" id="GO:0005524">
    <property type="term" value="F:ATP binding"/>
    <property type="evidence" value="ECO:0007669"/>
    <property type="project" value="UniProtKB-KW"/>
</dbReference>
<dbReference type="SUPFAM" id="SSF56104">
    <property type="entry name" value="SAICAR synthase-like"/>
    <property type="match status" value="1"/>
</dbReference>
<evidence type="ECO:0000313" key="14">
    <source>
        <dbReference type="Proteomes" id="UP000192578"/>
    </source>
</evidence>
<dbReference type="Pfam" id="PF00731">
    <property type="entry name" value="AIRC"/>
    <property type="match status" value="1"/>
</dbReference>
<dbReference type="Gene3D" id="3.30.200.20">
    <property type="entry name" value="Phosphorylase Kinase, domain 1"/>
    <property type="match status" value="1"/>
</dbReference>
<comment type="similarity">
    <text evidence="3">In the C-terminal section; belongs to the AIR carboxylase family. Class II subfamily.</text>
</comment>
<dbReference type="PANTHER" id="PTHR43599">
    <property type="entry name" value="MULTIFUNCTIONAL PROTEIN ADE2"/>
    <property type="match status" value="1"/>
</dbReference>
<evidence type="ECO:0000256" key="11">
    <source>
        <dbReference type="ARBA" id="ARBA00023268"/>
    </source>
</evidence>
<dbReference type="PROSITE" id="PS01058">
    <property type="entry name" value="SAICAR_SYNTHETASE_2"/>
    <property type="match status" value="1"/>
</dbReference>
<keyword evidence="14" id="KW-1185">Reference proteome</keyword>
<dbReference type="InterPro" id="IPR050089">
    <property type="entry name" value="SAICAR_synthetase"/>
</dbReference>